<comment type="cofactor">
    <cofactor evidence="1">
        <name>a divalent metal cation</name>
        <dbReference type="ChEBI" id="CHEBI:60240"/>
    </cofactor>
</comment>
<evidence type="ECO:0000256" key="1">
    <source>
        <dbReference type="ARBA" id="ARBA00001968"/>
    </source>
</evidence>
<dbReference type="GO" id="GO:0046872">
    <property type="term" value="F:metal ion binding"/>
    <property type="evidence" value="ECO:0007669"/>
    <property type="project" value="UniProtKB-KW"/>
</dbReference>
<dbReference type="InterPro" id="IPR027806">
    <property type="entry name" value="HARBI1_dom"/>
</dbReference>
<sequence length="119" mass="13551">MMTMTGKIGEKKSRSGNTGCCVAFCHNTYSKTEPSIKFYSFPSTPPFLHDGHLTEDEIVNTYNIASVRIHVERCIARIKVYNILIKINIDLLPYIDDIVHMCCVLVNLQPPIFKSEENK</sequence>
<proteinExistence type="predicted"/>
<accession>A0AAW1VFK8</accession>
<protein>
    <recommendedName>
        <fullName evidence="3">DDE Tnp4 domain-containing protein</fullName>
    </recommendedName>
</protein>
<dbReference type="EMBL" id="JARQZJ010000130">
    <property type="protein sequence ID" value="KAK9891757.1"/>
    <property type="molecule type" value="Genomic_DNA"/>
</dbReference>
<dbReference type="Proteomes" id="UP001431783">
    <property type="component" value="Unassembled WGS sequence"/>
</dbReference>
<organism evidence="4 5">
    <name type="scientific">Henosepilachna vigintioctopunctata</name>
    <dbReference type="NCBI Taxonomy" id="420089"/>
    <lineage>
        <taxon>Eukaryota</taxon>
        <taxon>Metazoa</taxon>
        <taxon>Ecdysozoa</taxon>
        <taxon>Arthropoda</taxon>
        <taxon>Hexapoda</taxon>
        <taxon>Insecta</taxon>
        <taxon>Pterygota</taxon>
        <taxon>Neoptera</taxon>
        <taxon>Endopterygota</taxon>
        <taxon>Coleoptera</taxon>
        <taxon>Polyphaga</taxon>
        <taxon>Cucujiformia</taxon>
        <taxon>Coccinelloidea</taxon>
        <taxon>Coccinellidae</taxon>
        <taxon>Epilachninae</taxon>
        <taxon>Epilachnini</taxon>
        <taxon>Henosepilachna</taxon>
    </lineage>
</organism>
<dbReference type="Pfam" id="PF13359">
    <property type="entry name" value="DDE_Tnp_4"/>
    <property type="match status" value="1"/>
</dbReference>
<evidence type="ECO:0000313" key="4">
    <source>
        <dbReference type="EMBL" id="KAK9891757.1"/>
    </source>
</evidence>
<dbReference type="PANTHER" id="PTHR23080:SF143">
    <property type="entry name" value="SI:DKEY-56D12.4"/>
    <property type="match status" value="1"/>
</dbReference>
<evidence type="ECO:0000259" key="3">
    <source>
        <dbReference type="Pfam" id="PF13359"/>
    </source>
</evidence>
<dbReference type="PANTHER" id="PTHR23080">
    <property type="entry name" value="THAP DOMAIN PROTEIN"/>
    <property type="match status" value="1"/>
</dbReference>
<feature type="domain" description="DDE Tnp4" evidence="3">
    <location>
        <begin position="48"/>
        <end position="107"/>
    </location>
</feature>
<dbReference type="AlphaFoldDB" id="A0AAW1VFK8"/>
<keyword evidence="2" id="KW-0479">Metal-binding</keyword>
<comment type="caution">
    <text evidence="4">The sequence shown here is derived from an EMBL/GenBank/DDBJ whole genome shotgun (WGS) entry which is preliminary data.</text>
</comment>
<keyword evidence="5" id="KW-1185">Reference proteome</keyword>
<evidence type="ECO:0000256" key="2">
    <source>
        <dbReference type="ARBA" id="ARBA00022723"/>
    </source>
</evidence>
<name>A0AAW1VFK8_9CUCU</name>
<reference evidence="4 5" key="1">
    <citation type="submission" date="2023-03" db="EMBL/GenBank/DDBJ databases">
        <title>Genome insight into feeding habits of ladybird beetles.</title>
        <authorList>
            <person name="Li H.-S."/>
            <person name="Huang Y.-H."/>
            <person name="Pang H."/>
        </authorList>
    </citation>
    <scope>NUCLEOTIDE SEQUENCE [LARGE SCALE GENOMIC DNA]</scope>
    <source>
        <strain evidence="4">SYSU_2023b</strain>
        <tissue evidence="4">Whole body</tissue>
    </source>
</reference>
<evidence type="ECO:0000313" key="5">
    <source>
        <dbReference type="Proteomes" id="UP001431783"/>
    </source>
</evidence>
<gene>
    <name evidence="4" type="ORF">WA026_016555</name>
</gene>